<protein>
    <submittedName>
        <fullName evidence="1">Uncharacterized protein</fullName>
    </submittedName>
</protein>
<dbReference type="AlphaFoldDB" id="A0A0B2UL60"/>
<feature type="non-terminal residue" evidence="1">
    <location>
        <position position="129"/>
    </location>
</feature>
<accession>A0A0B2UL60</accession>
<comment type="caution">
    <text evidence="1">The sequence shown here is derived from an EMBL/GenBank/DDBJ whole genome shotgun (WGS) entry which is preliminary data.</text>
</comment>
<dbReference type="EMBL" id="JPKZ01020809">
    <property type="protein sequence ID" value="KHN71746.1"/>
    <property type="molecule type" value="Genomic_DNA"/>
</dbReference>
<dbReference type="Proteomes" id="UP000031036">
    <property type="component" value="Unassembled WGS sequence"/>
</dbReference>
<reference evidence="1 2" key="1">
    <citation type="submission" date="2014-11" db="EMBL/GenBank/DDBJ databases">
        <title>Genetic blueprint of the zoonotic pathogen Toxocara canis.</title>
        <authorList>
            <person name="Zhu X.-Q."/>
            <person name="Korhonen P.K."/>
            <person name="Cai H."/>
            <person name="Young N.D."/>
            <person name="Nejsum P."/>
            <person name="von Samson-Himmelstjerna G."/>
            <person name="Boag P.R."/>
            <person name="Tan P."/>
            <person name="Li Q."/>
            <person name="Min J."/>
            <person name="Yang Y."/>
            <person name="Wang X."/>
            <person name="Fang X."/>
            <person name="Hall R.S."/>
            <person name="Hofmann A."/>
            <person name="Sternberg P.W."/>
            <person name="Jex A.R."/>
            <person name="Gasser R.B."/>
        </authorList>
    </citation>
    <scope>NUCLEOTIDE SEQUENCE [LARGE SCALE GENOMIC DNA]</scope>
    <source>
        <strain evidence="1">PN_DK_2014</strain>
    </source>
</reference>
<proteinExistence type="predicted"/>
<keyword evidence="2" id="KW-1185">Reference proteome</keyword>
<name>A0A0B2UL60_TOXCA</name>
<sequence length="129" mass="14736">MYRLSLALKHDKWEISRTSNQPSNKCFVLSRETRLTTLMSSEWSSQVERRYKNQRMILKHKNSLASRLCTLQQSTISTKHSRVTTSQPAVHYNSSARIIHSSICCVCLKSYALLHLTLSCTTRTTVGSS</sequence>
<evidence type="ECO:0000313" key="2">
    <source>
        <dbReference type="Proteomes" id="UP000031036"/>
    </source>
</evidence>
<evidence type="ECO:0000313" key="1">
    <source>
        <dbReference type="EMBL" id="KHN71746.1"/>
    </source>
</evidence>
<gene>
    <name evidence="1" type="ORF">Tcan_01154</name>
</gene>
<organism evidence="1 2">
    <name type="scientific">Toxocara canis</name>
    <name type="common">Canine roundworm</name>
    <dbReference type="NCBI Taxonomy" id="6265"/>
    <lineage>
        <taxon>Eukaryota</taxon>
        <taxon>Metazoa</taxon>
        <taxon>Ecdysozoa</taxon>
        <taxon>Nematoda</taxon>
        <taxon>Chromadorea</taxon>
        <taxon>Rhabditida</taxon>
        <taxon>Spirurina</taxon>
        <taxon>Ascaridomorpha</taxon>
        <taxon>Ascaridoidea</taxon>
        <taxon>Toxocaridae</taxon>
        <taxon>Toxocara</taxon>
    </lineage>
</organism>